<dbReference type="EMBL" id="FMUS01000012">
    <property type="protein sequence ID" value="SCY65045.1"/>
    <property type="molecule type" value="Genomic_DNA"/>
</dbReference>
<dbReference type="RefSeq" id="WP_091543037.1">
    <property type="nucleotide sequence ID" value="NZ_FMUS01000012.1"/>
</dbReference>
<dbReference type="GO" id="GO:0055085">
    <property type="term" value="P:transmembrane transport"/>
    <property type="evidence" value="ECO:0007669"/>
    <property type="project" value="InterPro"/>
</dbReference>
<dbReference type="SUPFAM" id="SSF161098">
    <property type="entry name" value="MetI-like"/>
    <property type="match status" value="1"/>
</dbReference>
<reference evidence="9 10" key="1">
    <citation type="submission" date="2016-10" db="EMBL/GenBank/DDBJ databases">
        <authorList>
            <person name="de Groot N.N."/>
        </authorList>
    </citation>
    <scope>NUCLEOTIDE SEQUENCE [LARGE SCALE GENOMIC DNA]</scope>
    <source>
        <strain evidence="9 10">DSM 18978</strain>
    </source>
</reference>
<feature type="transmembrane region" description="Helical" evidence="7">
    <location>
        <begin position="261"/>
        <end position="282"/>
    </location>
</feature>
<accession>A0A1G5HMF5</accession>
<organism evidence="9 10">
    <name type="scientific">Alkaliphilus peptidifermentans DSM 18978</name>
    <dbReference type="NCBI Taxonomy" id="1120976"/>
    <lineage>
        <taxon>Bacteria</taxon>
        <taxon>Bacillati</taxon>
        <taxon>Bacillota</taxon>
        <taxon>Clostridia</taxon>
        <taxon>Peptostreptococcales</taxon>
        <taxon>Natronincolaceae</taxon>
        <taxon>Alkaliphilus</taxon>
    </lineage>
</organism>
<dbReference type="InterPro" id="IPR000515">
    <property type="entry name" value="MetI-like"/>
</dbReference>
<dbReference type="STRING" id="1120976.SAMN03080606_02052"/>
<keyword evidence="2 7" id="KW-0813">Transport</keyword>
<dbReference type="Pfam" id="PF00528">
    <property type="entry name" value="BPD_transp_1"/>
    <property type="match status" value="1"/>
</dbReference>
<feature type="transmembrane region" description="Helical" evidence="7">
    <location>
        <begin position="206"/>
        <end position="228"/>
    </location>
</feature>
<sequence length="298" mass="34381">MPLILKKVLTIKYKKKVITYILLASISLLFISPILAIIINSFMGVEEITHHYPVFASSQSIQDNNQFMTMKLIPDMFTLEQYKNVLLRQFLFLKMFWNSVGIIAAIIAGQVIIALTAAYAFSKIYFKGSNKIFYIYIIAMMMPFQVTLVPNYLMVDRLGIMNTYRALILPAIFAPFGVFLMKQFMNYIPKECIEAAQIDGAGYFEIFFYIVLPMLKPAIASLIILQFIDYWNMVEQPLLFIDDALKRPLSTYLSIIGKNDFHYAFAASTIYMLPALFIFFYWECYLVEGIQLNSGIKQ</sequence>
<name>A0A1G5HMF5_9FIRM</name>
<evidence type="ECO:0000256" key="5">
    <source>
        <dbReference type="ARBA" id="ARBA00022989"/>
    </source>
</evidence>
<evidence type="ECO:0000313" key="10">
    <source>
        <dbReference type="Proteomes" id="UP000198636"/>
    </source>
</evidence>
<keyword evidence="4 7" id="KW-0812">Transmembrane</keyword>
<feature type="domain" description="ABC transmembrane type-1" evidence="8">
    <location>
        <begin position="96"/>
        <end position="282"/>
    </location>
</feature>
<gene>
    <name evidence="9" type="ORF">SAMN03080606_02052</name>
</gene>
<protein>
    <submittedName>
        <fullName evidence="9">Carbohydrate ABC transporter membrane protein 2, CUT1 family (TC 3.A.1.1.-)</fullName>
    </submittedName>
</protein>
<keyword evidence="5 7" id="KW-1133">Transmembrane helix</keyword>
<feature type="transmembrane region" description="Helical" evidence="7">
    <location>
        <begin position="20"/>
        <end position="43"/>
    </location>
</feature>
<keyword evidence="6 7" id="KW-0472">Membrane</keyword>
<evidence type="ECO:0000256" key="1">
    <source>
        <dbReference type="ARBA" id="ARBA00004651"/>
    </source>
</evidence>
<dbReference type="CDD" id="cd06261">
    <property type="entry name" value="TM_PBP2"/>
    <property type="match status" value="1"/>
</dbReference>
<evidence type="ECO:0000259" key="8">
    <source>
        <dbReference type="PROSITE" id="PS50928"/>
    </source>
</evidence>
<keyword evidence="3" id="KW-1003">Cell membrane</keyword>
<dbReference type="PANTHER" id="PTHR43744:SF8">
    <property type="entry name" value="SN-GLYCEROL-3-PHOSPHATE TRANSPORT SYSTEM PERMEASE PROTEIN UGPE"/>
    <property type="match status" value="1"/>
</dbReference>
<evidence type="ECO:0000256" key="4">
    <source>
        <dbReference type="ARBA" id="ARBA00022692"/>
    </source>
</evidence>
<dbReference type="PANTHER" id="PTHR43744">
    <property type="entry name" value="ABC TRANSPORTER PERMEASE PROTEIN MG189-RELATED-RELATED"/>
    <property type="match status" value="1"/>
</dbReference>
<evidence type="ECO:0000256" key="3">
    <source>
        <dbReference type="ARBA" id="ARBA00022475"/>
    </source>
</evidence>
<feature type="transmembrane region" description="Helical" evidence="7">
    <location>
        <begin position="166"/>
        <end position="185"/>
    </location>
</feature>
<dbReference type="InterPro" id="IPR035906">
    <property type="entry name" value="MetI-like_sf"/>
</dbReference>
<dbReference type="OrthoDB" id="9771544at2"/>
<dbReference type="Proteomes" id="UP000198636">
    <property type="component" value="Unassembled WGS sequence"/>
</dbReference>
<dbReference type="Gene3D" id="1.10.3720.10">
    <property type="entry name" value="MetI-like"/>
    <property type="match status" value="1"/>
</dbReference>
<dbReference type="AlphaFoldDB" id="A0A1G5HMF5"/>
<feature type="transmembrane region" description="Helical" evidence="7">
    <location>
        <begin position="133"/>
        <end position="154"/>
    </location>
</feature>
<evidence type="ECO:0000256" key="7">
    <source>
        <dbReference type="RuleBase" id="RU363032"/>
    </source>
</evidence>
<comment type="subcellular location">
    <subcellularLocation>
        <location evidence="1 7">Cell membrane</location>
        <topology evidence="1 7">Multi-pass membrane protein</topology>
    </subcellularLocation>
</comment>
<evidence type="ECO:0000256" key="6">
    <source>
        <dbReference type="ARBA" id="ARBA00023136"/>
    </source>
</evidence>
<dbReference type="GO" id="GO:0005886">
    <property type="term" value="C:plasma membrane"/>
    <property type="evidence" value="ECO:0007669"/>
    <property type="project" value="UniProtKB-SubCell"/>
</dbReference>
<feature type="transmembrane region" description="Helical" evidence="7">
    <location>
        <begin position="96"/>
        <end position="121"/>
    </location>
</feature>
<comment type="similarity">
    <text evidence="7">Belongs to the binding-protein-dependent transport system permease family.</text>
</comment>
<dbReference type="PROSITE" id="PS50928">
    <property type="entry name" value="ABC_TM1"/>
    <property type="match status" value="1"/>
</dbReference>
<proteinExistence type="inferred from homology"/>
<evidence type="ECO:0000256" key="2">
    <source>
        <dbReference type="ARBA" id="ARBA00022448"/>
    </source>
</evidence>
<evidence type="ECO:0000313" key="9">
    <source>
        <dbReference type="EMBL" id="SCY65045.1"/>
    </source>
</evidence>
<keyword evidence="10" id="KW-1185">Reference proteome</keyword>